<evidence type="ECO:0000256" key="1">
    <source>
        <dbReference type="SAM" id="MobiDB-lite"/>
    </source>
</evidence>
<organism evidence="2 3">
    <name type="scientific">Marchantia polymorpha</name>
    <name type="common">Common liverwort</name>
    <name type="synonym">Marchantia aquatica</name>
    <dbReference type="NCBI Taxonomy" id="3197"/>
    <lineage>
        <taxon>Eukaryota</taxon>
        <taxon>Viridiplantae</taxon>
        <taxon>Streptophyta</taxon>
        <taxon>Embryophyta</taxon>
        <taxon>Marchantiophyta</taxon>
        <taxon>Marchantiopsida</taxon>
        <taxon>Marchantiidae</taxon>
        <taxon>Marchantiales</taxon>
        <taxon>Marchantiaceae</taxon>
        <taxon>Marchantia</taxon>
    </lineage>
</organism>
<feature type="region of interest" description="Disordered" evidence="1">
    <location>
        <begin position="144"/>
        <end position="165"/>
    </location>
</feature>
<evidence type="ECO:0000313" key="3">
    <source>
        <dbReference type="Proteomes" id="UP000244005"/>
    </source>
</evidence>
<evidence type="ECO:0000313" key="2">
    <source>
        <dbReference type="EMBL" id="PTQ34562.1"/>
    </source>
</evidence>
<dbReference type="EMBL" id="KZ772751">
    <property type="protein sequence ID" value="PTQ34562.1"/>
    <property type="molecule type" value="Genomic_DNA"/>
</dbReference>
<dbReference type="AlphaFoldDB" id="A0A2R6WL52"/>
<feature type="compositionally biased region" description="Basic and acidic residues" evidence="1">
    <location>
        <begin position="239"/>
        <end position="253"/>
    </location>
</feature>
<keyword evidence="3" id="KW-1185">Reference proteome</keyword>
<proteinExistence type="predicted"/>
<name>A0A2R6WL52_MARPO</name>
<feature type="compositionally biased region" description="Basic and acidic residues" evidence="1">
    <location>
        <begin position="154"/>
        <end position="164"/>
    </location>
</feature>
<dbReference type="Proteomes" id="UP000244005">
    <property type="component" value="Unassembled WGS sequence"/>
</dbReference>
<accession>A0A2R6WL52</accession>
<dbReference type="Gramene" id="Mp8g15490.1">
    <property type="protein sequence ID" value="Mp8g15490.1.cds"/>
    <property type="gene ID" value="Mp8g15490"/>
</dbReference>
<protein>
    <submittedName>
        <fullName evidence="2">Uncharacterized protein</fullName>
    </submittedName>
</protein>
<feature type="region of interest" description="Disordered" evidence="1">
    <location>
        <begin position="239"/>
        <end position="268"/>
    </location>
</feature>
<gene>
    <name evidence="2" type="ORF">MARPO_0079s0064</name>
</gene>
<reference evidence="3" key="1">
    <citation type="journal article" date="2017" name="Cell">
        <title>Insights into land plant evolution garnered from the Marchantia polymorpha genome.</title>
        <authorList>
            <person name="Bowman J.L."/>
            <person name="Kohchi T."/>
            <person name="Yamato K.T."/>
            <person name="Jenkins J."/>
            <person name="Shu S."/>
            <person name="Ishizaki K."/>
            <person name="Yamaoka S."/>
            <person name="Nishihama R."/>
            <person name="Nakamura Y."/>
            <person name="Berger F."/>
            <person name="Adam C."/>
            <person name="Aki S.S."/>
            <person name="Althoff F."/>
            <person name="Araki T."/>
            <person name="Arteaga-Vazquez M.A."/>
            <person name="Balasubrmanian S."/>
            <person name="Barry K."/>
            <person name="Bauer D."/>
            <person name="Boehm C.R."/>
            <person name="Briginshaw L."/>
            <person name="Caballero-Perez J."/>
            <person name="Catarino B."/>
            <person name="Chen F."/>
            <person name="Chiyoda S."/>
            <person name="Chovatia M."/>
            <person name="Davies K.M."/>
            <person name="Delmans M."/>
            <person name="Demura T."/>
            <person name="Dierschke T."/>
            <person name="Dolan L."/>
            <person name="Dorantes-Acosta A.E."/>
            <person name="Eklund D.M."/>
            <person name="Florent S.N."/>
            <person name="Flores-Sandoval E."/>
            <person name="Fujiyama A."/>
            <person name="Fukuzawa H."/>
            <person name="Galik B."/>
            <person name="Grimanelli D."/>
            <person name="Grimwood J."/>
            <person name="Grossniklaus U."/>
            <person name="Hamada T."/>
            <person name="Haseloff J."/>
            <person name="Hetherington A.J."/>
            <person name="Higo A."/>
            <person name="Hirakawa Y."/>
            <person name="Hundley H.N."/>
            <person name="Ikeda Y."/>
            <person name="Inoue K."/>
            <person name="Inoue S.I."/>
            <person name="Ishida S."/>
            <person name="Jia Q."/>
            <person name="Kakita M."/>
            <person name="Kanazawa T."/>
            <person name="Kawai Y."/>
            <person name="Kawashima T."/>
            <person name="Kennedy M."/>
            <person name="Kinose K."/>
            <person name="Kinoshita T."/>
            <person name="Kohara Y."/>
            <person name="Koide E."/>
            <person name="Komatsu K."/>
            <person name="Kopischke S."/>
            <person name="Kubo M."/>
            <person name="Kyozuka J."/>
            <person name="Lagercrantz U."/>
            <person name="Lin S.S."/>
            <person name="Lindquist E."/>
            <person name="Lipzen A.M."/>
            <person name="Lu C.W."/>
            <person name="De Luna E."/>
            <person name="Martienssen R.A."/>
            <person name="Minamino N."/>
            <person name="Mizutani M."/>
            <person name="Mizutani M."/>
            <person name="Mochizuki N."/>
            <person name="Monte I."/>
            <person name="Mosher R."/>
            <person name="Nagasaki H."/>
            <person name="Nakagami H."/>
            <person name="Naramoto S."/>
            <person name="Nishitani K."/>
            <person name="Ohtani M."/>
            <person name="Okamoto T."/>
            <person name="Okumura M."/>
            <person name="Phillips J."/>
            <person name="Pollak B."/>
            <person name="Reinders A."/>
            <person name="Rovekamp M."/>
            <person name="Sano R."/>
            <person name="Sawa S."/>
            <person name="Schmid M.W."/>
            <person name="Shirakawa M."/>
            <person name="Solano R."/>
            <person name="Spunde A."/>
            <person name="Suetsugu N."/>
            <person name="Sugano S."/>
            <person name="Sugiyama A."/>
            <person name="Sun R."/>
            <person name="Suzuki Y."/>
            <person name="Takenaka M."/>
            <person name="Takezawa D."/>
            <person name="Tomogane H."/>
            <person name="Tsuzuki M."/>
            <person name="Ueda T."/>
            <person name="Umeda M."/>
            <person name="Ward J.M."/>
            <person name="Watanabe Y."/>
            <person name="Yazaki K."/>
            <person name="Yokoyama R."/>
            <person name="Yoshitake Y."/>
            <person name="Yotsui I."/>
            <person name="Zachgo S."/>
            <person name="Schmutz J."/>
        </authorList>
    </citation>
    <scope>NUCLEOTIDE SEQUENCE [LARGE SCALE GENOMIC DNA]</scope>
    <source>
        <strain evidence="3">Tak-1</strain>
    </source>
</reference>
<sequence length="291" mass="32992">MTSRTCLSLLNEDWSFLSSRRFQGGRQSVWTIQGIRSQVWIVRFRSRATSRKNTRFFSCTLERNSRTLRNFITRIHYKYFTMFKFTTKRRSSLEARKAMATSEFAGSAPKSEIDNINSKTTARLNESQCNSLIDSDARIASGSAFSGAPSVPAEEYKVPAEPESKIQTSDKTPIYSQLFDPPLFVHTSSPIAALRVIQWDDERQMFFKTESNNESLNKDLRYTFGPLHELNILNPKSKVEEASDAHEGSAHGEDGDEEEDSDEARNKLEAQEALLMLAGSKDLARCALLHL</sequence>